<dbReference type="Pfam" id="PF00078">
    <property type="entry name" value="RVT_1"/>
    <property type="match status" value="1"/>
</dbReference>
<accession>A0ABD6E2I5</accession>
<dbReference type="PANTHER" id="PTHR47027">
    <property type="entry name" value="REVERSE TRANSCRIPTASE DOMAIN-CONTAINING PROTEIN"/>
    <property type="match status" value="1"/>
</dbReference>
<feature type="domain" description="Reverse transcriptase" evidence="1">
    <location>
        <begin position="1"/>
        <end position="177"/>
    </location>
</feature>
<dbReference type="AlphaFoldDB" id="A0ABD6E2I5"/>
<evidence type="ECO:0000259" key="1">
    <source>
        <dbReference type="PROSITE" id="PS50878"/>
    </source>
</evidence>
<dbReference type="CDD" id="cd01650">
    <property type="entry name" value="RT_nLTR_like"/>
    <property type="match status" value="1"/>
</dbReference>
<proteinExistence type="predicted"/>
<comment type="caution">
    <text evidence="2">The sequence shown here is derived from an EMBL/GenBank/DDBJ whole genome shotgun (WGS) entry which is preliminary data.</text>
</comment>
<name>A0ABD6E2I5_9BILA</name>
<dbReference type="InterPro" id="IPR043502">
    <property type="entry name" value="DNA/RNA_pol_sf"/>
</dbReference>
<dbReference type="Proteomes" id="UP001608902">
    <property type="component" value="Unassembled WGS sequence"/>
</dbReference>
<dbReference type="EMBL" id="JBGFUD010000048">
    <property type="protein sequence ID" value="MFH4973480.1"/>
    <property type="molecule type" value="Genomic_DNA"/>
</dbReference>
<sequence length="181" mass="20371">MDHLFVLNQMIERAKEYRLPRCLLFVDYEKAFDNVEINVVLNALKGQGVEDNYTKILAEANSGCTTDINVFGSPIKIPIAKGVWQGDIISPKLFAACLESVFRKISWRGGVNIDGEALTHLRFADDIVVIANDTKTAQEMLLQLNKESKAVGLEINISKTKYMRSDEEYSYTTGWRSCRGS</sequence>
<dbReference type="InterPro" id="IPR043128">
    <property type="entry name" value="Rev_trsase/Diguanyl_cyclase"/>
</dbReference>
<evidence type="ECO:0000313" key="2">
    <source>
        <dbReference type="EMBL" id="MFH4973480.1"/>
    </source>
</evidence>
<protein>
    <recommendedName>
        <fullName evidence="1">Reverse transcriptase domain-containing protein</fullName>
    </recommendedName>
</protein>
<evidence type="ECO:0000313" key="3">
    <source>
        <dbReference type="Proteomes" id="UP001608902"/>
    </source>
</evidence>
<reference evidence="2 3" key="1">
    <citation type="submission" date="2024-08" db="EMBL/GenBank/DDBJ databases">
        <title>Gnathostoma spinigerum genome.</title>
        <authorList>
            <person name="Gonzalez-Bertolin B."/>
            <person name="Monzon S."/>
            <person name="Zaballos A."/>
            <person name="Jimenez P."/>
            <person name="Dekumyoy P."/>
            <person name="Varona S."/>
            <person name="Cuesta I."/>
            <person name="Sumanam S."/>
            <person name="Adisakwattana P."/>
            <person name="Gasser R.B."/>
            <person name="Hernandez-Gonzalez A."/>
            <person name="Young N.D."/>
            <person name="Perteguer M.J."/>
        </authorList>
    </citation>
    <scope>NUCLEOTIDE SEQUENCE [LARGE SCALE GENOMIC DNA]</scope>
    <source>
        <strain evidence="2">AL3</strain>
        <tissue evidence="2">Liver</tissue>
    </source>
</reference>
<dbReference type="PROSITE" id="PS50878">
    <property type="entry name" value="RT_POL"/>
    <property type="match status" value="1"/>
</dbReference>
<dbReference type="InterPro" id="IPR000477">
    <property type="entry name" value="RT_dom"/>
</dbReference>
<dbReference type="PANTHER" id="PTHR47027:SF20">
    <property type="entry name" value="REVERSE TRANSCRIPTASE-LIKE PROTEIN WITH RNA-DIRECTED DNA POLYMERASE DOMAIN"/>
    <property type="match status" value="1"/>
</dbReference>
<dbReference type="Gene3D" id="3.30.70.270">
    <property type="match status" value="1"/>
</dbReference>
<keyword evidence="3" id="KW-1185">Reference proteome</keyword>
<gene>
    <name evidence="2" type="ORF">AB6A40_000189</name>
</gene>
<dbReference type="SUPFAM" id="SSF56672">
    <property type="entry name" value="DNA/RNA polymerases"/>
    <property type="match status" value="1"/>
</dbReference>
<organism evidence="2 3">
    <name type="scientific">Gnathostoma spinigerum</name>
    <dbReference type="NCBI Taxonomy" id="75299"/>
    <lineage>
        <taxon>Eukaryota</taxon>
        <taxon>Metazoa</taxon>
        <taxon>Ecdysozoa</taxon>
        <taxon>Nematoda</taxon>
        <taxon>Chromadorea</taxon>
        <taxon>Rhabditida</taxon>
        <taxon>Spirurina</taxon>
        <taxon>Gnathostomatomorpha</taxon>
        <taxon>Gnathostomatoidea</taxon>
        <taxon>Gnathostomatidae</taxon>
        <taxon>Gnathostoma</taxon>
    </lineage>
</organism>